<dbReference type="EMBL" id="CM007893">
    <property type="protein sequence ID" value="OTG28953.1"/>
    <property type="molecule type" value="Genomic_DNA"/>
</dbReference>
<name>A0A251V107_HELAN</name>
<feature type="region of interest" description="Disordered" evidence="1">
    <location>
        <begin position="95"/>
        <end position="121"/>
    </location>
</feature>
<sequence length="191" mass="21278">MIGLLKNARNALTGLGPTHTLNLPINTQTLVLKHSAPPPLSLSIFWSPAPQLRWAAGDRSIELRYPLSSPTQHLPTLFSLALDNRPTTNKWWWHATNGGSNRPHGEPQQQAAAEEELSGSSGSGRFRYVEPMMVAVEGVISRLSGFRFRLARVHVKFQQVRVRFSLHRVNVVSWFGSVLAHVQFGSVSVRQ</sequence>
<reference evidence="2 4" key="1">
    <citation type="journal article" date="2017" name="Nature">
        <title>The sunflower genome provides insights into oil metabolism, flowering and Asterid evolution.</title>
        <authorList>
            <person name="Badouin H."/>
            <person name="Gouzy J."/>
            <person name="Grassa C.J."/>
            <person name="Murat F."/>
            <person name="Staton S.E."/>
            <person name="Cottret L."/>
            <person name="Lelandais-Briere C."/>
            <person name="Owens G.L."/>
            <person name="Carrere S."/>
            <person name="Mayjonade B."/>
            <person name="Legrand L."/>
            <person name="Gill N."/>
            <person name="Kane N.C."/>
            <person name="Bowers J.E."/>
            <person name="Hubner S."/>
            <person name="Bellec A."/>
            <person name="Berard A."/>
            <person name="Berges H."/>
            <person name="Blanchet N."/>
            <person name="Boniface M.C."/>
            <person name="Brunel D."/>
            <person name="Catrice O."/>
            <person name="Chaidir N."/>
            <person name="Claudel C."/>
            <person name="Donnadieu C."/>
            <person name="Faraut T."/>
            <person name="Fievet G."/>
            <person name="Helmstetter N."/>
            <person name="King M."/>
            <person name="Knapp S.J."/>
            <person name="Lai Z."/>
            <person name="Le Paslier M.C."/>
            <person name="Lippi Y."/>
            <person name="Lorenzon L."/>
            <person name="Mandel J.R."/>
            <person name="Marage G."/>
            <person name="Marchand G."/>
            <person name="Marquand E."/>
            <person name="Bret-Mestries E."/>
            <person name="Morien E."/>
            <person name="Nambeesan S."/>
            <person name="Nguyen T."/>
            <person name="Pegot-Espagnet P."/>
            <person name="Pouilly N."/>
            <person name="Raftis F."/>
            <person name="Sallet E."/>
            <person name="Schiex T."/>
            <person name="Thomas J."/>
            <person name="Vandecasteele C."/>
            <person name="Vares D."/>
            <person name="Vear F."/>
            <person name="Vautrin S."/>
            <person name="Crespi M."/>
            <person name="Mangin B."/>
            <person name="Burke J.M."/>
            <person name="Salse J."/>
            <person name="Munos S."/>
            <person name="Vincourt P."/>
            <person name="Rieseberg L.H."/>
            <person name="Langlade N.B."/>
        </authorList>
    </citation>
    <scope>NUCLEOTIDE SEQUENCE [LARGE SCALE GENOMIC DNA]</scope>
    <source>
        <strain evidence="4">cv. SF193</strain>
        <tissue evidence="2">Leaves</tissue>
    </source>
</reference>
<keyword evidence="4" id="KW-1185">Reference proteome</keyword>
<evidence type="ECO:0000256" key="1">
    <source>
        <dbReference type="SAM" id="MobiDB-lite"/>
    </source>
</evidence>
<dbReference type="Gramene" id="mRNA:HanXRQr2_Chr06g0269011">
    <property type="protein sequence ID" value="mRNA:HanXRQr2_Chr06g0269011"/>
    <property type="gene ID" value="HanXRQr2_Chr06g0269011"/>
</dbReference>
<organism evidence="3 4">
    <name type="scientific">Helianthus annuus</name>
    <name type="common">Common sunflower</name>
    <dbReference type="NCBI Taxonomy" id="4232"/>
    <lineage>
        <taxon>Eukaryota</taxon>
        <taxon>Viridiplantae</taxon>
        <taxon>Streptophyta</taxon>
        <taxon>Embryophyta</taxon>
        <taxon>Tracheophyta</taxon>
        <taxon>Spermatophyta</taxon>
        <taxon>Magnoliopsida</taxon>
        <taxon>eudicotyledons</taxon>
        <taxon>Gunneridae</taxon>
        <taxon>Pentapetalae</taxon>
        <taxon>asterids</taxon>
        <taxon>campanulids</taxon>
        <taxon>Asterales</taxon>
        <taxon>Asteraceae</taxon>
        <taxon>Asteroideae</taxon>
        <taxon>Heliantheae alliance</taxon>
        <taxon>Heliantheae</taxon>
        <taxon>Helianthus</taxon>
    </lineage>
</organism>
<evidence type="ECO:0000313" key="3">
    <source>
        <dbReference type="EMBL" id="OTG28953.1"/>
    </source>
</evidence>
<dbReference type="Proteomes" id="UP000215914">
    <property type="component" value="Chromosome 4"/>
</dbReference>
<reference evidence="3" key="2">
    <citation type="submission" date="2017-02" db="EMBL/GenBank/DDBJ databases">
        <title>Sunflower complete genome.</title>
        <authorList>
            <person name="Langlade N."/>
            <person name="Munos S."/>
        </authorList>
    </citation>
    <scope>NUCLEOTIDE SEQUENCE [LARGE SCALE GENOMIC DNA]</scope>
    <source>
        <tissue evidence="3">Leaves</tissue>
    </source>
</reference>
<feature type="compositionally biased region" description="Low complexity" evidence="1">
    <location>
        <begin position="106"/>
        <end position="121"/>
    </location>
</feature>
<dbReference type="EMBL" id="MNCJ02000321">
    <property type="protein sequence ID" value="KAF5803240.1"/>
    <property type="molecule type" value="Genomic_DNA"/>
</dbReference>
<reference evidence="2" key="3">
    <citation type="submission" date="2020-06" db="EMBL/GenBank/DDBJ databases">
        <title>Helianthus annuus Genome sequencing and assembly Release 2.</title>
        <authorList>
            <person name="Gouzy J."/>
            <person name="Langlade N."/>
            <person name="Munos S."/>
        </authorList>
    </citation>
    <scope>NUCLEOTIDE SEQUENCE</scope>
    <source>
        <tissue evidence="2">Leaves</tissue>
    </source>
</reference>
<dbReference type="AlphaFoldDB" id="A0A251V107"/>
<evidence type="ECO:0000313" key="2">
    <source>
        <dbReference type="EMBL" id="KAF5803240.1"/>
    </source>
</evidence>
<protein>
    <submittedName>
        <fullName evidence="3">Uncharacterized protein</fullName>
    </submittedName>
</protein>
<accession>A0A251V107</accession>
<evidence type="ECO:0000313" key="4">
    <source>
        <dbReference type="Proteomes" id="UP000215914"/>
    </source>
</evidence>
<dbReference type="InParanoid" id="A0A251V107"/>
<gene>
    <name evidence="3" type="ORF">HannXRQ_Chr04g0116971</name>
    <name evidence="2" type="ORF">HanXRQr2_Chr06g0269011</name>
</gene>
<proteinExistence type="predicted"/>